<gene>
    <name evidence="1" type="ORF">PEL8287_03254</name>
</gene>
<evidence type="ECO:0000313" key="2">
    <source>
        <dbReference type="Proteomes" id="UP000193827"/>
    </source>
</evidence>
<organism evidence="1 2">
    <name type="scientific">Roseovarius litorisediminis</name>
    <dbReference type="NCBI Taxonomy" id="1312363"/>
    <lineage>
        <taxon>Bacteria</taxon>
        <taxon>Pseudomonadati</taxon>
        <taxon>Pseudomonadota</taxon>
        <taxon>Alphaproteobacteria</taxon>
        <taxon>Rhodobacterales</taxon>
        <taxon>Roseobacteraceae</taxon>
        <taxon>Roseovarius</taxon>
    </lineage>
</organism>
<reference evidence="1 2" key="1">
    <citation type="submission" date="2017-03" db="EMBL/GenBank/DDBJ databases">
        <authorList>
            <person name="Afonso C.L."/>
            <person name="Miller P.J."/>
            <person name="Scott M.A."/>
            <person name="Spackman E."/>
            <person name="Goraichik I."/>
            <person name="Dimitrov K.M."/>
            <person name="Suarez D.L."/>
            <person name="Swayne D.E."/>
        </authorList>
    </citation>
    <scope>NUCLEOTIDE SEQUENCE [LARGE SCALE GENOMIC DNA]</scope>
    <source>
        <strain evidence="1 2">CECT 8287</strain>
    </source>
</reference>
<protein>
    <submittedName>
        <fullName evidence="1">Uncharacterized protein</fullName>
    </submittedName>
</protein>
<keyword evidence="2" id="KW-1185">Reference proteome</keyword>
<dbReference type="AlphaFoldDB" id="A0A1Y5TB31"/>
<dbReference type="EMBL" id="FWFL01000009">
    <property type="protein sequence ID" value="SLN60048.1"/>
    <property type="molecule type" value="Genomic_DNA"/>
</dbReference>
<accession>A0A1Y5TB31</accession>
<proteinExistence type="predicted"/>
<name>A0A1Y5TB31_9RHOB</name>
<evidence type="ECO:0000313" key="1">
    <source>
        <dbReference type="EMBL" id="SLN60048.1"/>
    </source>
</evidence>
<dbReference type="Proteomes" id="UP000193827">
    <property type="component" value="Unassembled WGS sequence"/>
</dbReference>
<sequence length="140" mass="14953">MLFAKIGSATSFQKKGTALKRTYFLGGFAFCFALSVTANLAQSHEISGLQSAVSAHIGMSQSRCAEISQQACSSVFGSCSNYNDGAVGTARNMTISYTCQQLVGNLRILQQNAVALSPATLEDLDRLLRGSMAYTAPYFE</sequence>
<dbReference type="RefSeq" id="WP_139837832.1">
    <property type="nucleotide sequence ID" value="NZ_FWFL01000009.1"/>
</dbReference>